<dbReference type="STRING" id="83263.AA2016_2183"/>
<keyword evidence="3" id="KW-0456">Lyase</keyword>
<evidence type="ECO:0000313" key="1">
    <source>
        <dbReference type="EMBL" id="AMS41113.1"/>
    </source>
</evidence>
<dbReference type="RefSeq" id="WP_067958793.1">
    <property type="nucleotide sequence ID" value="NZ_BAAAVY010000019.1"/>
</dbReference>
<evidence type="ECO:0000313" key="6">
    <source>
        <dbReference type="Proteomes" id="UP000577697"/>
    </source>
</evidence>
<organism evidence="1 4">
    <name type="scientific">Aminobacter aminovorans</name>
    <name type="common">Chelatobacter heintzii</name>
    <dbReference type="NCBI Taxonomy" id="83263"/>
    <lineage>
        <taxon>Bacteria</taxon>
        <taxon>Pseudomonadati</taxon>
        <taxon>Pseudomonadota</taxon>
        <taxon>Alphaproteobacteria</taxon>
        <taxon>Hyphomicrobiales</taxon>
        <taxon>Phyllobacteriaceae</taxon>
        <taxon>Aminobacter</taxon>
    </lineage>
</organism>
<evidence type="ECO:0000313" key="3">
    <source>
        <dbReference type="EMBL" id="SUU88758.1"/>
    </source>
</evidence>
<dbReference type="AlphaFoldDB" id="A0A142M443"/>
<keyword evidence="6" id="KW-1185">Reference proteome</keyword>
<evidence type="ECO:0000313" key="5">
    <source>
        <dbReference type="Proteomes" id="UP000254701"/>
    </source>
</evidence>
<proteinExistence type="predicted"/>
<protein>
    <submittedName>
        <fullName evidence="2">Alpha-D-ribose 1-methylphosphonate 5-triphosphate synthase subunit PhnG</fullName>
        <ecNumber evidence="2">2.7.8.37</ecNumber>
    </submittedName>
    <submittedName>
        <fullName evidence="3">Phosphonate C-P lyase system protein PhnG</fullName>
    </submittedName>
    <submittedName>
        <fullName evidence="1">Phosphonate metabolism protein PhnG</fullName>
    </submittedName>
</protein>
<dbReference type="EMBL" id="UFSM01000001">
    <property type="protein sequence ID" value="SUU88758.1"/>
    <property type="molecule type" value="Genomic_DNA"/>
</dbReference>
<dbReference type="EC" id="2.7.8.37" evidence="2"/>
<keyword evidence="2" id="KW-0808">Transferase</keyword>
<reference evidence="2 6" key="3">
    <citation type="submission" date="2020-08" db="EMBL/GenBank/DDBJ databases">
        <title>Genomic Encyclopedia of Type Strains, Phase IV (KMG-IV): sequencing the most valuable type-strain genomes for metagenomic binning, comparative biology and taxonomic classification.</title>
        <authorList>
            <person name="Goeker M."/>
        </authorList>
    </citation>
    <scope>NUCLEOTIDE SEQUENCE [LARGE SCALE GENOMIC DNA]</scope>
    <source>
        <strain evidence="2 6">DSM 10368</strain>
    </source>
</reference>
<name>A0A142M443_AMIAI</name>
<dbReference type="GO" id="GO:0016829">
    <property type="term" value="F:lyase activity"/>
    <property type="evidence" value="ECO:0007669"/>
    <property type="project" value="UniProtKB-KW"/>
</dbReference>
<dbReference type="Pfam" id="PF06754">
    <property type="entry name" value="PhnG"/>
    <property type="match status" value="1"/>
</dbReference>
<accession>A0A142M443</accession>
<dbReference type="GO" id="GO:0061693">
    <property type="term" value="F:alpha-D-ribose 1-methylphosphonate 5-triphosphate synthase activity"/>
    <property type="evidence" value="ECO:0007669"/>
    <property type="project" value="UniProtKB-EC"/>
</dbReference>
<reference evidence="3 5" key="2">
    <citation type="submission" date="2018-06" db="EMBL/GenBank/DDBJ databases">
        <authorList>
            <consortium name="Pathogen Informatics"/>
            <person name="Doyle S."/>
        </authorList>
    </citation>
    <scope>NUCLEOTIDE SEQUENCE [LARGE SCALE GENOMIC DNA]</scope>
    <source>
        <strain evidence="3 5">NCTC10684</strain>
    </source>
</reference>
<dbReference type="InterPro" id="IPR009609">
    <property type="entry name" value="Phosphonate_metab_PhnG"/>
</dbReference>
<dbReference type="KEGG" id="aak:AA2016_2183"/>
<dbReference type="OrthoDB" id="530475at2"/>
<dbReference type="GO" id="GO:0015716">
    <property type="term" value="P:organic phosphonate transport"/>
    <property type="evidence" value="ECO:0007669"/>
    <property type="project" value="InterPro"/>
</dbReference>
<dbReference type="Proteomes" id="UP000075755">
    <property type="component" value="Chromosome"/>
</dbReference>
<dbReference type="EMBL" id="CP015005">
    <property type="protein sequence ID" value="AMS41113.1"/>
    <property type="molecule type" value="Genomic_DNA"/>
</dbReference>
<dbReference type="EMBL" id="JACICB010000007">
    <property type="protein sequence ID" value="MBB3705908.1"/>
    <property type="molecule type" value="Genomic_DNA"/>
</dbReference>
<dbReference type="Proteomes" id="UP000254701">
    <property type="component" value="Unassembled WGS sequence"/>
</dbReference>
<reference evidence="1 4" key="1">
    <citation type="submission" date="2016-03" db="EMBL/GenBank/DDBJ databases">
        <title>Complete genome of Aminobacter aminovorans KCTC 2477.</title>
        <authorList>
            <person name="Kim K.M."/>
        </authorList>
    </citation>
    <scope>NUCLEOTIDE SEQUENCE [LARGE SCALE GENOMIC DNA]</scope>
    <source>
        <strain evidence="1 4">KCTC 2477</strain>
    </source>
</reference>
<gene>
    <name evidence="1" type="ORF">AA2016_2183</name>
    <name evidence="2" type="ORF">FHS67_002227</name>
    <name evidence="3" type="ORF">NCTC10684_01986</name>
</gene>
<evidence type="ECO:0000313" key="4">
    <source>
        <dbReference type="Proteomes" id="UP000075755"/>
    </source>
</evidence>
<dbReference type="Proteomes" id="UP000577697">
    <property type="component" value="Unassembled WGS sequence"/>
</dbReference>
<dbReference type="NCBIfam" id="TIGR03293">
    <property type="entry name" value="PhnG_redo"/>
    <property type="match status" value="1"/>
</dbReference>
<evidence type="ECO:0000313" key="2">
    <source>
        <dbReference type="EMBL" id="MBB3705908.1"/>
    </source>
</evidence>
<dbReference type="GO" id="GO:0019634">
    <property type="term" value="P:organic phosphonate metabolic process"/>
    <property type="evidence" value="ECO:0007669"/>
    <property type="project" value="InterPro"/>
</dbReference>
<sequence length="154" mass="16472">MDRRQERELETARKTAMAALSLAPVDELKRLCAAAGISGEAEMLRGPETGLVSVRGRIGGGGAPFNFGEATVTRATVRLPSGEIGHSYALGRDKDKARLSAITDALWQNADRRADIEEKVIAPLRAAQAEADATSRAETAATKVDFFTMVRGED</sequence>